<organism evidence="1 2">
    <name type="scientific">Microbacterium phage Cen1621</name>
    <dbReference type="NCBI Taxonomy" id="2965191"/>
    <lineage>
        <taxon>Viruses</taxon>
        <taxon>Duplodnaviria</taxon>
        <taxon>Heunggongvirae</taxon>
        <taxon>Uroviricota</taxon>
        <taxon>Caudoviricetes</taxon>
        <taxon>Casidaviridae</taxon>
        <taxon>Cenunavirus</taxon>
        <taxon>Cenunavirus Cen1621</taxon>
    </lineage>
</organism>
<keyword evidence="2" id="KW-1185">Reference proteome</keyword>
<proteinExistence type="predicted"/>
<gene>
    <name evidence="1" type="primary">72</name>
    <name evidence="1" type="ORF">SEA_CEN1621_72</name>
</gene>
<evidence type="ECO:0000313" key="2">
    <source>
        <dbReference type="Proteomes" id="UP001058660"/>
    </source>
</evidence>
<evidence type="ECO:0000313" key="1">
    <source>
        <dbReference type="EMBL" id="UVK59087.1"/>
    </source>
</evidence>
<reference evidence="1" key="1">
    <citation type="submission" date="2022-07" db="EMBL/GenBank/DDBJ databases">
        <authorList>
            <person name="Torres-Arroyo K.M."/>
            <person name="Cardona-Perez A.V."/>
            <person name="Cruz-Vazquez C.O."/>
            <person name="Davila-Rivera B.E."/>
            <person name="Flores-Rivera E.M."/>
            <person name="Morales-Rodriguez J."/>
            <person name="Ramirez-Renta G.M."/>
            <person name="Ramos-Rodriguez C.M."/>
            <person name="Rodriguez-Rivera J.M."/>
            <person name="Toledo-Marrero N."/>
            <person name="Velazquez-Nunez L.D."/>
            <person name="Velez-Alicea A.S."/>
            <person name="Vazquez E."/>
            <person name="Balish M.F."/>
            <person name="Garlena R.A."/>
            <person name="Russell D.A."/>
            <person name="Jacobs-Sera D."/>
            <person name="Hatfull G.F."/>
        </authorList>
    </citation>
    <scope>NUCLEOTIDE SEQUENCE</scope>
</reference>
<name>A0A9E7QDI2_9CAUD</name>
<dbReference type="Proteomes" id="UP001058660">
    <property type="component" value="Segment"/>
</dbReference>
<sequence length="128" mass="13571">MTTHETPEPGAYASAVLDKVLAAWHDTSQPTKTIRNLTERFPLQADANERIERAAVGTLANLAALVDAFRAHPELGYKDALDYVGAIFKSLPKPPHAAIIPASLALTPTEERALASGEGDKPVGSASE</sequence>
<accession>A0A9E7QDI2</accession>
<protein>
    <submittedName>
        <fullName evidence="1">Uncharacterized protein</fullName>
    </submittedName>
</protein>
<dbReference type="EMBL" id="ON970568">
    <property type="protein sequence ID" value="UVK59087.1"/>
    <property type="molecule type" value="Genomic_DNA"/>
</dbReference>